<sequence length="281" mass="30831">MAVCVFSSLLTVLCVGLYGKYTYAACTDPVVTPASLLVEYGGPAEVNCSIPSKPETGYVLGWESKTSQPLTDTETSVMWKVDSLTNWEDADGLLCYFTVGSTQCESNVTVTIYKRPDRVTLSSVSDVWVEGDQTELRCEIENVGPGHKLSVRWSRADPKHNNAFTQFSETSFPDLVNEMKSVSMTVNLTVTPRREDDGVQYQCAAVLNLDQHLVFTSQPLSISVHCESLALLHRTHVTRLALALTTLVVAPLNGLGRLAPTATLQNLVESLPRRVQFITAK</sequence>
<name>A0ACC5XKM7_PANGG</name>
<keyword evidence="2" id="KW-1185">Reference proteome</keyword>
<proteinExistence type="predicted"/>
<organism evidence="1 2">
    <name type="scientific">Pangasianodon gigas</name>
    <name type="common">Mekong giant catfish</name>
    <name type="synonym">Pangasius gigas</name>
    <dbReference type="NCBI Taxonomy" id="30993"/>
    <lineage>
        <taxon>Eukaryota</taxon>
        <taxon>Metazoa</taxon>
        <taxon>Chordata</taxon>
        <taxon>Craniata</taxon>
        <taxon>Vertebrata</taxon>
        <taxon>Euteleostomi</taxon>
        <taxon>Actinopterygii</taxon>
        <taxon>Neopterygii</taxon>
        <taxon>Teleostei</taxon>
        <taxon>Ostariophysi</taxon>
        <taxon>Siluriformes</taxon>
        <taxon>Pangasiidae</taxon>
        <taxon>Pangasianodon</taxon>
    </lineage>
</organism>
<evidence type="ECO:0000313" key="2">
    <source>
        <dbReference type="Proteomes" id="UP000829447"/>
    </source>
</evidence>
<evidence type="ECO:0000313" key="1">
    <source>
        <dbReference type="EMBL" id="MCI4391715.1"/>
    </source>
</evidence>
<protein>
    <submittedName>
        <fullName evidence="1">Uncharacterized protein</fullName>
    </submittedName>
</protein>
<reference evidence="1 2" key="1">
    <citation type="journal article" date="2022" name="bioRxiv">
        <title>An ancient truncated duplication of the anti-Mullerian hormone receptor type 2 gene is a potential conserved master sex determinant in the Pangasiidae catfish family.</title>
        <authorList>
            <person name="Wen M."/>
            <person name="Pan Q."/>
            <person name="Jouanno E."/>
            <person name="Montfort J."/>
            <person name="Zahm M."/>
            <person name="Cabau C."/>
            <person name="Klopp C."/>
            <person name="Iampietro C."/>
            <person name="Roques C."/>
            <person name="Bouchez O."/>
            <person name="Castinel A."/>
            <person name="Donnadieu C."/>
            <person name="Parrinello H."/>
            <person name="Poncet C."/>
            <person name="Belmonte E."/>
            <person name="Gautier V."/>
            <person name="Avarre J.-C."/>
            <person name="Dugue R."/>
            <person name="Gustiano R."/>
            <person name="Ha T.T.T."/>
            <person name="Campet M."/>
            <person name="Sriphairoj K."/>
            <person name="Ribolli J."/>
            <person name="de Almeida F.L."/>
            <person name="Desvignes T."/>
            <person name="Postlethwait J.H."/>
            <person name="Bucao C.F."/>
            <person name="Robinson-Rechavi M."/>
            <person name="Bobe J."/>
            <person name="Herpin A."/>
            <person name="Guiguen Y."/>
        </authorList>
    </citation>
    <scope>NUCLEOTIDE SEQUENCE [LARGE SCALE GENOMIC DNA]</scope>
    <source>
        <strain evidence="1">YG-Dec2019</strain>
    </source>
</reference>
<gene>
    <name evidence="1" type="ORF">PGIGA_G00137590</name>
</gene>
<accession>A0ACC5XKM7</accession>
<comment type="caution">
    <text evidence="1">The sequence shown here is derived from an EMBL/GenBank/DDBJ whole genome shotgun (WGS) entry which is preliminary data.</text>
</comment>
<dbReference type="EMBL" id="CM040476">
    <property type="protein sequence ID" value="MCI4391715.1"/>
    <property type="molecule type" value="Genomic_DNA"/>
</dbReference>
<dbReference type="Proteomes" id="UP000829447">
    <property type="component" value="Linkage Group LG23"/>
</dbReference>